<dbReference type="RefSeq" id="WP_088518823.1">
    <property type="nucleotide sequence ID" value="NZ_FYDG01000001.1"/>
</dbReference>
<evidence type="ECO:0000313" key="2">
    <source>
        <dbReference type="EMBL" id="SNB53447.1"/>
    </source>
</evidence>
<name>A0A212Q256_RHOAC</name>
<evidence type="ECO:0000256" key="1">
    <source>
        <dbReference type="SAM" id="MobiDB-lite"/>
    </source>
</evidence>
<dbReference type="AlphaFoldDB" id="A0A212Q256"/>
<proteinExistence type="predicted"/>
<protein>
    <submittedName>
        <fullName evidence="2">Uncharacterized protein</fullName>
    </submittedName>
</protein>
<feature type="region of interest" description="Disordered" evidence="1">
    <location>
        <begin position="181"/>
        <end position="202"/>
    </location>
</feature>
<accession>A0A212Q256</accession>
<dbReference type="OrthoDB" id="164665at2"/>
<dbReference type="Proteomes" id="UP000198418">
    <property type="component" value="Unassembled WGS sequence"/>
</dbReference>
<dbReference type="EMBL" id="FYDG01000001">
    <property type="protein sequence ID" value="SNB53447.1"/>
    <property type="molecule type" value="Genomic_DNA"/>
</dbReference>
<gene>
    <name evidence="2" type="ORF">SAMN06265338_101334</name>
</gene>
<keyword evidence="3" id="KW-1185">Reference proteome</keyword>
<sequence length="223" mass="24160">MKAGDWVEVRPLHEILATLDSRASLEALPFMPEMVRYCGTRFTVWKSAHKTCDPTGATDMRRMKDAVHGEMRCSGEAHGGCEARCLIFWKEAWLKPAGLDAGAARAEAGAIGLLMEGARAPAFPDGSPRFRCQSTEIAPATTPLSPTRLNQYLDDIATGNASAAQVGARVSVAALTGMLKRLSPRGDAPPRPSRRRLRPAMNRSACSPANWWRCGPPRTSCGR</sequence>
<organism evidence="2 3">
    <name type="scientific">Rhodoblastus acidophilus</name>
    <name type="common">Rhodopseudomonas acidophila</name>
    <dbReference type="NCBI Taxonomy" id="1074"/>
    <lineage>
        <taxon>Bacteria</taxon>
        <taxon>Pseudomonadati</taxon>
        <taxon>Pseudomonadota</taxon>
        <taxon>Alphaproteobacteria</taxon>
        <taxon>Hyphomicrobiales</taxon>
        <taxon>Rhodoblastaceae</taxon>
        <taxon>Rhodoblastus</taxon>
    </lineage>
</organism>
<evidence type="ECO:0000313" key="3">
    <source>
        <dbReference type="Proteomes" id="UP000198418"/>
    </source>
</evidence>
<reference evidence="3" key="1">
    <citation type="submission" date="2017-06" db="EMBL/GenBank/DDBJ databases">
        <authorList>
            <person name="Varghese N."/>
            <person name="Submissions S."/>
        </authorList>
    </citation>
    <scope>NUCLEOTIDE SEQUENCE [LARGE SCALE GENOMIC DNA]</scope>
    <source>
        <strain evidence="3">DSM 137</strain>
    </source>
</reference>